<feature type="binding site" evidence="3">
    <location>
        <begin position="24"/>
        <end position="31"/>
    </location>
    <ligand>
        <name>substrate</name>
    </ligand>
</feature>
<dbReference type="GO" id="GO:0016791">
    <property type="term" value="F:phosphatase activity"/>
    <property type="evidence" value="ECO:0007669"/>
    <property type="project" value="TreeGrafter"/>
</dbReference>
<dbReference type="Gene3D" id="3.40.50.1240">
    <property type="entry name" value="Phosphoglycerate mutase-like"/>
    <property type="match status" value="1"/>
</dbReference>
<proteinExistence type="predicted"/>
<dbReference type="SUPFAM" id="SSF53254">
    <property type="entry name" value="Phosphoglycerate mutase-like"/>
    <property type="match status" value="1"/>
</dbReference>
<evidence type="ECO:0000256" key="2">
    <source>
        <dbReference type="ARBA" id="ARBA00023235"/>
    </source>
</evidence>
<keyword evidence="2" id="KW-0413">Isomerase</keyword>
<organism evidence="5 6">
    <name type="scientific">Pseudonocardia dioxanivorans (strain ATCC 55486 / DSM 44775 / JCM 13855 / CB1190)</name>
    <dbReference type="NCBI Taxonomy" id="675635"/>
    <lineage>
        <taxon>Bacteria</taxon>
        <taxon>Bacillati</taxon>
        <taxon>Actinomycetota</taxon>
        <taxon>Actinomycetes</taxon>
        <taxon>Pseudonocardiales</taxon>
        <taxon>Pseudonocardiaceae</taxon>
        <taxon>Pseudonocardia</taxon>
    </lineage>
</organism>
<dbReference type="PROSITE" id="PS00175">
    <property type="entry name" value="PG_MUTASE"/>
    <property type="match status" value="1"/>
</dbReference>
<dbReference type="GO" id="GO:0005737">
    <property type="term" value="C:cytoplasm"/>
    <property type="evidence" value="ECO:0007669"/>
    <property type="project" value="TreeGrafter"/>
</dbReference>
<dbReference type="AlphaFoldDB" id="F4CST9"/>
<keyword evidence="6" id="KW-1185">Reference proteome</keyword>
<evidence type="ECO:0000313" key="6">
    <source>
        <dbReference type="Proteomes" id="UP000007809"/>
    </source>
</evidence>
<reference evidence="5 6" key="1">
    <citation type="journal article" date="2011" name="J. Bacteriol.">
        <title>Genome sequence of the 1,4-dioxane-degrading Pseudonocardia dioxanivorans strain CB1190.</title>
        <authorList>
            <person name="Sales C.M."/>
            <person name="Mahendra S."/>
            <person name="Grostern A."/>
            <person name="Parales R.E."/>
            <person name="Goodwin L.A."/>
            <person name="Woyke T."/>
            <person name="Nolan M."/>
            <person name="Lapidus A."/>
            <person name="Chertkov O."/>
            <person name="Ovchinnikova G."/>
            <person name="Sczyrba A."/>
            <person name="Alvarez-Cohen L."/>
        </authorList>
    </citation>
    <scope>NUCLEOTIDE SEQUENCE [LARGE SCALE GENOMIC DNA]</scope>
    <source>
        <strain evidence="6">ATCC 55486 / DSM 44775 / JCM 13855 / CB1190</strain>
    </source>
</reference>
<name>F4CST9_PSEUX</name>
<dbReference type="HOGENOM" id="CLU_033323_7_0_11"/>
<protein>
    <submittedName>
        <fullName evidence="5">Phosphoglycerate mutase</fullName>
    </submittedName>
</protein>
<keyword evidence="1" id="KW-0324">Glycolysis</keyword>
<dbReference type="STRING" id="675635.Psed_2332"/>
<feature type="region of interest" description="Disordered" evidence="4">
    <location>
        <begin position="237"/>
        <end position="257"/>
    </location>
</feature>
<dbReference type="Pfam" id="PF00300">
    <property type="entry name" value="His_Phos_1"/>
    <property type="match status" value="1"/>
</dbReference>
<dbReference type="OrthoDB" id="5449373at2"/>
<feature type="binding site" evidence="3">
    <location>
        <position position="89"/>
    </location>
    <ligand>
        <name>substrate</name>
    </ligand>
</feature>
<dbReference type="PANTHER" id="PTHR48100">
    <property type="entry name" value="BROAD-SPECIFICITY PHOSPHATASE YOR283W-RELATED"/>
    <property type="match status" value="1"/>
</dbReference>
<evidence type="ECO:0000256" key="3">
    <source>
        <dbReference type="PIRSR" id="PIRSR613078-2"/>
    </source>
</evidence>
<dbReference type="CDD" id="cd07067">
    <property type="entry name" value="HP_PGM_like"/>
    <property type="match status" value="1"/>
</dbReference>
<dbReference type="PANTHER" id="PTHR48100:SF1">
    <property type="entry name" value="HISTIDINE PHOSPHATASE FAMILY PROTEIN-RELATED"/>
    <property type="match status" value="1"/>
</dbReference>
<dbReference type="InterPro" id="IPR050275">
    <property type="entry name" value="PGM_Phosphatase"/>
</dbReference>
<accession>F4CST9</accession>
<sequence>MGRRPRGYGPVVSYRGPDALWLVRHGQSTGNVANDEARRSDAELLDLQRDADVPLSELGEEQADAVGKWFSTLPAEQRPTLGLTSPYRRAHDTARRVLEHLPDVPLRVDERLRDRELGILDLHTAAGIAARFPEEAARRRHLGRFYHRPPGGESWADVALRLRSLLTDPMLELDGQRVLCVSHEAPIHLVRYIVEQLTESDLLAALRDAPIGNCSLTRFERPSPGEPLRVVDVGLVDPLPRNDVPATKEPRVGSDEK</sequence>
<dbReference type="InterPro" id="IPR013078">
    <property type="entry name" value="His_Pase_superF_clade-1"/>
</dbReference>
<evidence type="ECO:0000256" key="1">
    <source>
        <dbReference type="ARBA" id="ARBA00023152"/>
    </source>
</evidence>
<feature type="compositionally biased region" description="Basic and acidic residues" evidence="4">
    <location>
        <begin position="246"/>
        <end position="257"/>
    </location>
</feature>
<evidence type="ECO:0000313" key="5">
    <source>
        <dbReference type="EMBL" id="AEA24542.1"/>
    </source>
</evidence>
<dbReference type="eggNOG" id="COG0406">
    <property type="taxonomic scope" value="Bacteria"/>
</dbReference>
<dbReference type="Proteomes" id="UP000007809">
    <property type="component" value="Chromosome"/>
</dbReference>
<gene>
    <name evidence="5" type="ordered locus">Psed_2332</name>
</gene>
<dbReference type="KEGG" id="pdx:Psed_2332"/>
<evidence type="ECO:0000256" key="4">
    <source>
        <dbReference type="SAM" id="MobiDB-lite"/>
    </source>
</evidence>
<dbReference type="InterPro" id="IPR029033">
    <property type="entry name" value="His_PPase_superfam"/>
</dbReference>
<dbReference type="EMBL" id="CP002593">
    <property type="protein sequence ID" value="AEA24542.1"/>
    <property type="molecule type" value="Genomic_DNA"/>
</dbReference>
<dbReference type="SMART" id="SM00855">
    <property type="entry name" value="PGAM"/>
    <property type="match status" value="1"/>
</dbReference>
<dbReference type="InterPro" id="IPR001345">
    <property type="entry name" value="PG/BPGM_mutase_AS"/>
</dbReference>